<keyword evidence="9" id="KW-0418">Kinase</keyword>
<dbReference type="InterPro" id="IPR011009">
    <property type="entry name" value="Kinase-like_dom_sf"/>
</dbReference>
<dbReference type="OrthoDB" id="1394818at2759"/>
<dbReference type="InterPro" id="IPR001611">
    <property type="entry name" value="Leu-rich_rpt"/>
</dbReference>
<dbReference type="SUPFAM" id="SSF56112">
    <property type="entry name" value="Protein kinase-like (PK-like)"/>
    <property type="match status" value="1"/>
</dbReference>
<reference evidence="9 10" key="1">
    <citation type="submission" date="2020-06" db="EMBL/GenBank/DDBJ databases">
        <title>Transcriptomic and genomic resources for Thalictrum thalictroides and T. hernandezii: Facilitating candidate gene discovery in an emerging model plant lineage.</title>
        <authorList>
            <person name="Arias T."/>
            <person name="Riano-Pachon D.M."/>
            <person name="Di Stilio V.S."/>
        </authorList>
    </citation>
    <scope>NUCLEOTIDE SEQUENCE [LARGE SCALE GENOMIC DNA]</scope>
    <source>
        <strain evidence="10">cv. WT478/WT964</strain>
        <tissue evidence="9">Leaves</tissue>
    </source>
</reference>
<dbReference type="PANTHER" id="PTHR24359:SF1">
    <property type="entry name" value="INHIBITOR OF NUCLEAR FACTOR KAPPA-B KINASE EPSILON SUBUNIT HOMOLOG 1-RELATED"/>
    <property type="match status" value="1"/>
</dbReference>
<feature type="domain" description="Protein kinase" evidence="8">
    <location>
        <begin position="796"/>
        <end position="1109"/>
    </location>
</feature>
<dbReference type="PRINTS" id="PR00019">
    <property type="entry name" value="LEURICHRPT"/>
</dbReference>
<dbReference type="InterPro" id="IPR032675">
    <property type="entry name" value="LRR_dom_sf"/>
</dbReference>
<keyword evidence="9" id="KW-0808">Transferase</keyword>
<evidence type="ECO:0000256" key="6">
    <source>
        <dbReference type="ARBA" id="ARBA00023136"/>
    </source>
</evidence>
<dbReference type="GO" id="GO:0005524">
    <property type="term" value="F:ATP binding"/>
    <property type="evidence" value="ECO:0007669"/>
    <property type="project" value="InterPro"/>
</dbReference>
<keyword evidence="10" id="KW-1185">Reference proteome</keyword>
<dbReference type="InterPro" id="IPR008271">
    <property type="entry name" value="Ser/Thr_kinase_AS"/>
</dbReference>
<evidence type="ECO:0000313" key="10">
    <source>
        <dbReference type="Proteomes" id="UP000554482"/>
    </source>
</evidence>
<evidence type="ECO:0000256" key="2">
    <source>
        <dbReference type="ARBA" id="ARBA00022614"/>
    </source>
</evidence>
<dbReference type="Gene3D" id="1.10.510.10">
    <property type="entry name" value="Transferase(Phosphotransferase) domain 1"/>
    <property type="match status" value="1"/>
</dbReference>
<accession>A0A7J6WP89</accession>
<dbReference type="Pfam" id="PF23598">
    <property type="entry name" value="LRR_14"/>
    <property type="match status" value="1"/>
</dbReference>
<gene>
    <name evidence="9" type="ORF">FRX31_011223</name>
</gene>
<keyword evidence="5" id="KW-1133">Transmembrane helix</keyword>
<dbReference type="InterPro" id="IPR055164">
    <property type="entry name" value="EDR1/CTR1/ARMC3-like_pept-like"/>
</dbReference>
<evidence type="ECO:0000259" key="8">
    <source>
        <dbReference type="PROSITE" id="PS50011"/>
    </source>
</evidence>
<protein>
    <submittedName>
        <fullName evidence="9">Mitogen-activated protein kinase kinase kinase yoda</fullName>
    </submittedName>
</protein>
<keyword evidence="6" id="KW-0472">Membrane</keyword>
<organism evidence="9 10">
    <name type="scientific">Thalictrum thalictroides</name>
    <name type="common">Rue-anemone</name>
    <name type="synonym">Anemone thalictroides</name>
    <dbReference type="NCBI Taxonomy" id="46969"/>
    <lineage>
        <taxon>Eukaryota</taxon>
        <taxon>Viridiplantae</taxon>
        <taxon>Streptophyta</taxon>
        <taxon>Embryophyta</taxon>
        <taxon>Tracheophyta</taxon>
        <taxon>Spermatophyta</taxon>
        <taxon>Magnoliopsida</taxon>
        <taxon>Ranunculales</taxon>
        <taxon>Ranunculaceae</taxon>
        <taxon>Thalictroideae</taxon>
        <taxon>Thalictrum</taxon>
    </lineage>
</organism>
<evidence type="ECO:0000256" key="4">
    <source>
        <dbReference type="ARBA" id="ARBA00022737"/>
    </source>
</evidence>
<dbReference type="Pfam" id="PF14381">
    <property type="entry name" value="EDR1_CTR1_ARMC3_pept"/>
    <property type="match status" value="1"/>
</dbReference>
<dbReference type="PROSITE" id="PS00108">
    <property type="entry name" value="PROTEIN_KINASE_ST"/>
    <property type="match status" value="1"/>
</dbReference>
<dbReference type="Gene3D" id="3.80.10.10">
    <property type="entry name" value="Ribonuclease Inhibitor"/>
    <property type="match status" value="1"/>
</dbReference>
<dbReference type="Proteomes" id="UP000554482">
    <property type="component" value="Unassembled WGS sequence"/>
</dbReference>
<keyword evidence="3" id="KW-0812">Transmembrane</keyword>
<dbReference type="PROSITE" id="PS50011">
    <property type="entry name" value="PROTEIN_KINASE_DOM"/>
    <property type="match status" value="1"/>
</dbReference>
<dbReference type="InterPro" id="IPR000719">
    <property type="entry name" value="Prot_kinase_dom"/>
</dbReference>
<evidence type="ECO:0000256" key="3">
    <source>
        <dbReference type="ARBA" id="ARBA00022692"/>
    </source>
</evidence>
<dbReference type="PANTHER" id="PTHR24359">
    <property type="entry name" value="SERINE/THREONINE-PROTEIN KINASE SBK1"/>
    <property type="match status" value="1"/>
</dbReference>
<dbReference type="Pfam" id="PF00069">
    <property type="entry name" value="Pkinase"/>
    <property type="match status" value="1"/>
</dbReference>
<comment type="caution">
    <text evidence="9">The sequence shown here is derived from an EMBL/GenBank/DDBJ whole genome shotgun (WGS) entry which is preliminary data.</text>
</comment>
<proteinExistence type="predicted"/>
<dbReference type="GO" id="GO:0004674">
    <property type="term" value="F:protein serine/threonine kinase activity"/>
    <property type="evidence" value="ECO:0007669"/>
    <property type="project" value="TreeGrafter"/>
</dbReference>
<evidence type="ECO:0000313" key="9">
    <source>
        <dbReference type="EMBL" id="KAF5199191.1"/>
    </source>
</evidence>
<dbReference type="SMART" id="SM00220">
    <property type="entry name" value="S_TKc"/>
    <property type="match status" value="1"/>
</dbReference>
<keyword evidence="2" id="KW-0433">Leucine-rich repeat</keyword>
<dbReference type="InterPro" id="IPR055414">
    <property type="entry name" value="LRR_R13L4/SHOC2-like"/>
</dbReference>
<dbReference type="InterPro" id="IPR003591">
    <property type="entry name" value="Leu-rich_rpt_typical-subtyp"/>
</dbReference>
<name>A0A7J6WP89_THATH</name>
<dbReference type="AlphaFoldDB" id="A0A7J6WP89"/>
<evidence type="ECO:0000256" key="1">
    <source>
        <dbReference type="ARBA" id="ARBA00004370"/>
    </source>
</evidence>
<dbReference type="SMART" id="SM00369">
    <property type="entry name" value="LRR_TYP"/>
    <property type="match status" value="3"/>
</dbReference>
<feature type="compositionally biased region" description="Basic and acidic residues" evidence="7">
    <location>
        <begin position="486"/>
        <end position="495"/>
    </location>
</feature>
<feature type="region of interest" description="Disordered" evidence="7">
    <location>
        <begin position="448"/>
        <end position="501"/>
    </location>
</feature>
<comment type="subcellular location">
    <subcellularLocation>
        <location evidence="1">Membrane</location>
    </subcellularLocation>
</comment>
<dbReference type="SMART" id="SM00365">
    <property type="entry name" value="LRR_SD22"/>
    <property type="match status" value="3"/>
</dbReference>
<dbReference type="FunFam" id="1.10.510.10:FF:000988">
    <property type="entry name" value="Leucine-rich repeat protein kinase family protein"/>
    <property type="match status" value="1"/>
</dbReference>
<feature type="compositionally biased region" description="Basic and acidic residues" evidence="7">
    <location>
        <begin position="22"/>
        <end position="41"/>
    </location>
</feature>
<sequence>MQEVESAEIVSVDKEVEEEERQSEVVVEKGESSGSESKGEISDEEPIEDVSGKTWELAVLNNYNSEDSIKGLYVYKNIFNLIPRSIGEFERLKTLKFFANEINLFPPETGNLVELERLQVKISLPGISGLSLQKLKALQELELSKVPPRSSVFSLLSEIANLKCLKRLAVCHFSIRYLPPEIGCLSTLEDLDLSFNKLKSLPQEITSLDALKSLKVANNKLEELPTGLSLLQRLETLDLSNNRLTSLGPLKLVSMQNLKKLELQCNKLLNCCQIPPWICCNLEGNGKDTSNDEYISSSIDVDIEESELSSQNFDATQSCKGSHSVSSSLSSDSSSNRCSAARRIGKGWKRRDYLQQRARQERLNSVRNRKSDDHQHMNVDECKECQQPAVAPESQSEANSLAECETSITKDFDDEHAIACEDDSQILLNNDEDDKLILDSIGPDKNCNSECSSGHDASPDSSLNKCDEEGVLSTSSSKSTPKTKRHFENDLENPKPRKSQKPFDNCSYLSNKYCTESFCSITDHLPDGFYDAGRSRPFMPLESYEESLCLDSREVILVDRERDNELDVVASSAKVLLSRMKQPSSLVELGEHLGDDDLQRATLLALFVSNWLGGGDRSNLTVKMQKAWSGSNYQKPFVCTCQTGNGDSGLSSEQISNTTENFNFLDLCEKSIRIIKQARNSNVVPIGTLRLGVCRHRAVLMKYLCDRMVPPIPCELVRGYLDFSPHAWNIIPVRKDGSLVRMVVDACCPTDIREERDPEYFCRYIPSSRINVSITTDDVEEPSCSFPSSSLCDKVETTSSSLMRYNFGSVEAVAKVRTLNTSRIPDEKVREFEYTCLGEVRMLGALKNHPCIVEMYGHQIFSKWVSPIDESKDHRVLQSAIWMEYFEGGSLKNYIEKLSKNGEKHLQVELAMFIARDIACALFELHSKHIIHRDIKSENVLIDLENKRSDGTPVVKLCDFDRAVPLRSLTHTCCIAHHGIPPPRYCVGTARWMAPEVFRTMDPHHHKEYGLEVDIWSYGCLLLELLTLEIPYAGLCDPEIHELLQSGQRPPLTDKLDAIASSGEPALVGPEAETDNLRFLVDLYHKCTQGNPHDRPTAAHIYDTVNTRMNSMSSSTE</sequence>
<dbReference type="GO" id="GO:0016020">
    <property type="term" value="C:membrane"/>
    <property type="evidence" value="ECO:0007669"/>
    <property type="project" value="UniProtKB-SubCell"/>
</dbReference>
<dbReference type="SUPFAM" id="SSF52047">
    <property type="entry name" value="RNI-like"/>
    <property type="match status" value="1"/>
</dbReference>
<feature type="region of interest" description="Disordered" evidence="7">
    <location>
        <begin position="1"/>
        <end position="47"/>
    </location>
</feature>
<evidence type="ECO:0000256" key="5">
    <source>
        <dbReference type="ARBA" id="ARBA00022989"/>
    </source>
</evidence>
<dbReference type="PROSITE" id="PS51450">
    <property type="entry name" value="LRR"/>
    <property type="match status" value="2"/>
</dbReference>
<dbReference type="EMBL" id="JABWDY010012329">
    <property type="protein sequence ID" value="KAF5199191.1"/>
    <property type="molecule type" value="Genomic_DNA"/>
</dbReference>
<dbReference type="SMART" id="SM00364">
    <property type="entry name" value="LRR_BAC"/>
    <property type="match status" value="3"/>
</dbReference>
<keyword evidence="4" id="KW-0677">Repeat</keyword>
<evidence type="ECO:0000256" key="7">
    <source>
        <dbReference type="SAM" id="MobiDB-lite"/>
    </source>
</evidence>